<comment type="subcellular location">
    <subcellularLocation>
        <location evidence="1">Cell envelope</location>
    </subcellularLocation>
</comment>
<organism evidence="5 6">
    <name type="scientific">Duganella phyllosphaerae</name>
    <dbReference type="NCBI Taxonomy" id="762836"/>
    <lineage>
        <taxon>Bacteria</taxon>
        <taxon>Pseudomonadati</taxon>
        <taxon>Pseudomonadota</taxon>
        <taxon>Betaproteobacteria</taxon>
        <taxon>Burkholderiales</taxon>
        <taxon>Oxalobacteraceae</taxon>
        <taxon>Telluria group</taxon>
        <taxon>Duganella</taxon>
    </lineage>
</organism>
<comment type="caution">
    <text evidence="5">The sequence shown here is derived from an EMBL/GenBank/DDBJ whole genome shotgun (WGS) entry which is preliminary data.</text>
</comment>
<evidence type="ECO:0000313" key="5">
    <source>
        <dbReference type="EMBL" id="OFA08945.1"/>
    </source>
</evidence>
<feature type="coiled-coil region" evidence="3">
    <location>
        <begin position="124"/>
        <end position="151"/>
    </location>
</feature>
<proteinExistence type="predicted"/>
<evidence type="ECO:0000256" key="2">
    <source>
        <dbReference type="ARBA" id="ARBA00023054"/>
    </source>
</evidence>
<dbReference type="PANTHER" id="PTHR32347">
    <property type="entry name" value="EFFLUX SYSTEM COMPONENT YKNX-RELATED"/>
    <property type="match status" value="1"/>
</dbReference>
<evidence type="ECO:0000256" key="1">
    <source>
        <dbReference type="ARBA" id="ARBA00004196"/>
    </source>
</evidence>
<dbReference type="EMBL" id="LROM01000025">
    <property type="protein sequence ID" value="OFA08945.1"/>
    <property type="molecule type" value="Genomic_DNA"/>
</dbReference>
<feature type="region of interest" description="Disordered" evidence="4">
    <location>
        <begin position="43"/>
        <end position="70"/>
    </location>
</feature>
<name>A0A1E7X759_9BURK</name>
<feature type="compositionally biased region" description="Pro residues" evidence="4">
    <location>
        <begin position="47"/>
        <end position="57"/>
    </location>
</feature>
<keyword evidence="6" id="KW-1185">Reference proteome</keyword>
<reference evidence="6" key="1">
    <citation type="journal article" date="2016" name="Front. Microbiol.">
        <title>Molecular Keys to the Janthinobacterium and Duganella spp. Interaction with the Plant Pathogen Fusarium graminearum.</title>
        <authorList>
            <person name="Haack F.S."/>
            <person name="Poehlein A."/>
            <person name="Kroger C."/>
            <person name="Voigt C.A."/>
            <person name="Piepenbring M."/>
            <person name="Bode H.B."/>
            <person name="Daniel R."/>
            <person name="Schafer W."/>
            <person name="Streit W.R."/>
        </authorList>
    </citation>
    <scope>NUCLEOTIDE SEQUENCE [LARGE SCALE GENOMIC DNA]</scope>
    <source>
        <strain evidence="6">T54</strain>
    </source>
</reference>
<dbReference type="Gene3D" id="2.40.30.170">
    <property type="match status" value="2"/>
</dbReference>
<gene>
    <name evidence="5" type="ORF">DUPY_03170</name>
</gene>
<dbReference type="AlphaFoldDB" id="A0A1E7X759"/>
<dbReference type="RefSeq" id="WP_229255206.1">
    <property type="nucleotide sequence ID" value="NZ_LROM01000025.1"/>
</dbReference>
<keyword evidence="2 3" id="KW-0175">Coiled coil</keyword>
<dbReference type="Proteomes" id="UP000175989">
    <property type="component" value="Unassembled WGS sequence"/>
</dbReference>
<dbReference type="GO" id="GO:0030313">
    <property type="term" value="C:cell envelope"/>
    <property type="evidence" value="ECO:0007669"/>
    <property type="project" value="UniProtKB-SubCell"/>
</dbReference>
<evidence type="ECO:0000313" key="6">
    <source>
        <dbReference type="Proteomes" id="UP000175989"/>
    </source>
</evidence>
<sequence>MRFATLKFTMLRRARLTRTTLALSGAGLLALVIAAGLKLGRADAASPPAPAPAPAPASRPDTASRGQDTAPRPVLLTGEVEALDSQTILVPPSNSSPLVLRNFVAEGSQVKTGDLVLRIETGDAANIERYKTELEQARARAEGEIANLDVAVVETGKALVSAQAALDKARLDAALPKVQISALDYDRHQAELDRATRDLAIKRDADASARAAVDRRREDGALEIKKLQINLAFQIALLAQAEVRAQRDGVVVHGYSPWMGTRFEEGSSAWPGNAAGVVLGSGEMVVTAWALEADRPYLAEGQAVDLQFDALPATFTRAVAGVIKSITSAPEARASWGRGRYFRVKIGLPAGHALALVPGMSVQVAPRLPRAGASNQAAAQPAAPTPMAGEALAVEGEIASRSALPVAPPSIPYIWQYKLARLAPEGTLLEAGQPIAEFESNDVTTRLVTQQGALQEKLRALDKLKLDQAEADRAGELAVAEARSNADKADRKATMPKELIRRVDYDKLVIDRVEKNRLATLAVTQQQAQIRARHAERTGLQAEIAQLQAQLAALVKGKAALAVLAPRKGMVVYRTSFDGQKFSAGSQVWMGLSVATLADPEQLYVAASVPEAQSSRVRLGQAARVTVPGSNQTLDARVVALGRAFHGKSSAQALVVRDVELQFEGKPAGLKPGAAVQAVLVADTARTVPPVASQPGKTSQP</sequence>
<dbReference type="PANTHER" id="PTHR32347:SF23">
    <property type="entry name" value="BLL5650 PROTEIN"/>
    <property type="match status" value="1"/>
</dbReference>
<evidence type="ECO:0000256" key="3">
    <source>
        <dbReference type="SAM" id="Coils"/>
    </source>
</evidence>
<evidence type="ECO:0000256" key="4">
    <source>
        <dbReference type="SAM" id="MobiDB-lite"/>
    </source>
</evidence>
<dbReference type="InterPro" id="IPR050465">
    <property type="entry name" value="UPF0194_transport"/>
</dbReference>
<dbReference type="PATRIC" id="fig|762836.4.peg.337"/>
<accession>A0A1E7X759</accession>
<protein>
    <submittedName>
        <fullName evidence="5">Macrolide transporter subunit MacA</fullName>
    </submittedName>
</protein>